<reference evidence="2 3" key="1">
    <citation type="journal article" date="2004" name="Nucleic Acids Res.">
        <title>Genome sequence of Symbiobacterium thermophilum, an uncultivable bacterium that depends on microbial commensalism.</title>
        <authorList>
            <person name="Ueda K."/>
            <person name="Yamashita A."/>
            <person name="Ishikawa J."/>
            <person name="Shimada M."/>
            <person name="Watsuji T."/>
            <person name="Morimura K."/>
            <person name="Ikeda H."/>
            <person name="Hattori M."/>
            <person name="Beppu T."/>
        </authorList>
    </citation>
    <scope>NUCLEOTIDE SEQUENCE [LARGE SCALE GENOMIC DNA]</scope>
    <source>
        <strain evidence="3">T / IAM 14863</strain>
    </source>
</reference>
<feature type="compositionally biased region" description="Polar residues" evidence="1">
    <location>
        <begin position="23"/>
        <end position="42"/>
    </location>
</feature>
<organism evidence="2 3">
    <name type="scientific">Symbiobacterium thermophilum (strain DSM 24528 / JCM 14929 / IAM 14863 / T)</name>
    <dbReference type="NCBI Taxonomy" id="292459"/>
    <lineage>
        <taxon>Bacteria</taxon>
        <taxon>Bacillati</taxon>
        <taxon>Bacillota</taxon>
        <taxon>Clostridia</taxon>
        <taxon>Eubacteriales</taxon>
        <taxon>Symbiobacteriaceae</taxon>
        <taxon>Symbiobacterium</taxon>
    </lineage>
</organism>
<sequence length="80" mass="8638">MDCLTPSRICRSGRGGSGRDSQSKNGSPTKAGGSSRQPSGTTALRLRTEPPFRICLRFTVTSSTSCSLLLRPLYQPRHAK</sequence>
<protein>
    <submittedName>
        <fullName evidence="2">Uncharacterized protein</fullName>
    </submittedName>
</protein>
<dbReference type="EMBL" id="AP006840">
    <property type="protein sequence ID" value="BAD40756.1"/>
    <property type="molecule type" value="Genomic_DNA"/>
</dbReference>
<feature type="region of interest" description="Disordered" evidence="1">
    <location>
        <begin position="1"/>
        <end position="46"/>
    </location>
</feature>
<gene>
    <name evidence="2" type="ordered locus">STH1771</name>
</gene>
<evidence type="ECO:0000256" key="1">
    <source>
        <dbReference type="SAM" id="MobiDB-lite"/>
    </source>
</evidence>
<dbReference type="KEGG" id="sth:STH1771"/>
<proteinExistence type="predicted"/>
<evidence type="ECO:0000313" key="3">
    <source>
        <dbReference type="Proteomes" id="UP000000417"/>
    </source>
</evidence>
<dbReference type="HOGENOM" id="CLU_2588425_0_0_9"/>
<keyword evidence="3" id="KW-1185">Reference proteome</keyword>
<dbReference type="STRING" id="292459.STH1771"/>
<dbReference type="Proteomes" id="UP000000417">
    <property type="component" value="Chromosome"/>
</dbReference>
<dbReference type="AlphaFoldDB" id="Q67NI7"/>
<evidence type="ECO:0000313" key="2">
    <source>
        <dbReference type="EMBL" id="BAD40756.1"/>
    </source>
</evidence>
<accession>Q67NI7</accession>
<name>Q67NI7_SYMTH</name>